<evidence type="ECO:0000256" key="2">
    <source>
        <dbReference type="ARBA" id="ARBA00018391"/>
    </source>
</evidence>
<dbReference type="GO" id="GO:0008270">
    <property type="term" value="F:zinc ion binding"/>
    <property type="evidence" value="ECO:0007669"/>
    <property type="project" value="InterPro"/>
</dbReference>
<evidence type="ECO:0000256" key="1">
    <source>
        <dbReference type="ARBA" id="ARBA00012018"/>
    </source>
</evidence>
<dbReference type="PROSITE" id="PS51346">
    <property type="entry name" value="PROKAR_ZN_DEPEND_PLPC_2"/>
    <property type="match status" value="1"/>
</dbReference>
<proteinExistence type="predicted"/>
<evidence type="ECO:0000313" key="11">
    <source>
        <dbReference type="Proteomes" id="UP000222564"/>
    </source>
</evidence>
<feature type="domain" description="Zn-dependent PLC" evidence="9">
    <location>
        <begin position="20"/>
        <end position="230"/>
    </location>
</feature>
<keyword evidence="6" id="KW-0378">Hydrolase</keyword>
<dbReference type="EMBL" id="AWQQ01000158">
    <property type="protein sequence ID" value="PHJ36691.1"/>
    <property type="molecule type" value="Genomic_DNA"/>
</dbReference>
<dbReference type="CDD" id="cd11009">
    <property type="entry name" value="Zn_dep_PLPC"/>
    <property type="match status" value="1"/>
</dbReference>
<reference evidence="10 11" key="1">
    <citation type="submission" date="2013-09" db="EMBL/GenBank/DDBJ databases">
        <title>Biodegradation of hydrocarbons in the deep terrestrial subsurface : characterization of a microbial consortium composed of two Desulfotomaculum species originating from a deep geological formation.</title>
        <authorList>
            <person name="Aullo T."/>
            <person name="Berlendis S."/>
            <person name="Lascourreges J.-F."/>
            <person name="Dessort D."/>
            <person name="Saint-Laurent S."/>
            <person name="Schraauwers B."/>
            <person name="Mas J."/>
            <person name="Magot M."/>
            <person name="Ranchou-Peyruse A."/>
        </authorList>
    </citation>
    <scope>NUCLEOTIDE SEQUENCE [LARGE SCALE GENOMIC DNA]</scope>
    <source>
        <strain evidence="10 11">Bs107</strain>
    </source>
</reference>
<organism evidence="10 11">
    <name type="scientific">Desulforamulus profundi</name>
    <dbReference type="NCBI Taxonomy" id="1383067"/>
    <lineage>
        <taxon>Bacteria</taxon>
        <taxon>Bacillati</taxon>
        <taxon>Bacillota</taxon>
        <taxon>Clostridia</taxon>
        <taxon>Eubacteriales</taxon>
        <taxon>Peptococcaceae</taxon>
        <taxon>Desulforamulus</taxon>
    </lineage>
</organism>
<keyword evidence="3" id="KW-0964">Secreted</keyword>
<evidence type="ECO:0000256" key="5">
    <source>
        <dbReference type="ARBA" id="ARBA00022729"/>
    </source>
</evidence>
<evidence type="ECO:0000256" key="8">
    <source>
        <dbReference type="ARBA" id="ARBA00031285"/>
    </source>
</evidence>
<name>A0A2C6L195_9FIRM</name>
<dbReference type="SMART" id="SM00770">
    <property type="entry name" value="Zn_dep_PLPC"/>
    <property type="match status" value="1"/>
</dbReference>
<evidence type="ECO:0000256" key="3">
    <source>
        <dbReference type="ARBA" id="ARBA00022525"/>
    </source>
</evidence>
<accession>A0A2C6L195</accession>
<evidence type="ECO:0000313" key="10">
    <source>
        <dbReference type="EMBL" id="PHJ36691.1"/>
    </source>
</evidence>
<dbReference type="GO" id="GO:0034480">
    <property type="term" value="F:phosphatidylcholine phospholipase C activity"/>
    <property type="evidence" value="ECO:0007669"/>
    <property type="project" value="UniProtKB-EC"/>
</dbReference>
<dbReference type="InterPro" id="IPR001531">
    <property type="entry name" value="Zn_PLipaseC"/>
</dbReference>
<dbReference type="OrthoDB" id="1677163at2"/>
<gene>
    <name evidence="10" type="ORF">P378_20725</name>
</gene>
<evidence type="ECO:0000256" key="4">
    <source>
        <dbReference type="ARBA" id="ARBA00022723"/>
    </source>
</evidence>
<dbReference type="AlphaFoldDB" id="A0A2C6L195"/>
<dbReference type="EC" id="3.1.4.3" evidence="1"/>
<keyword evidence="11" id="KW-1185">Reference proteome</keyword>
<keyword evidence="7" id="KW-0862">Zinc</keyword>
<evidence type="ECO:0000259" key="9">
    <source>
        <dbReference type="PROSITE" id="PS51346"/>
    </source>
</evidence>
<dbReference type="Proteomes" id="UP000222564">
    <property type="component" value="Unassembled WGS sequence"/>
</dbReference>
<evidence type="ECO:0000256" key="6">
    <source>
        <dbReference type="ARBA" id="ARBA00022801"/>
    </source>
</evidence>
<comment type="caution">
    <text evidence="10">The sequence shown here is derived from an EMBL/GenBank/DDBJ whole genome shotgun (WGS) entry which is preliminary data.</text>
</comment>
<keyword evidence="4" id="KW-0479">Metal-binding</keyword>
<evidence type="ECO:0000256" key="7">
    <source>
        <dbReference type="ARBA" id="ARBA00022833"/>
    </source>
</evidence>
<dbReference type="InterPro" id="IPR029002">
    <property type="entry name" value="PLPC/GPLD1"/>
</dbReference>
<dbReference type="Pfam" id="PF00882">
    <property type="entry name" value="Zn_dep_PLPC"/>
    <property type="match status" value="1"/>
</dbReference>
<protein>
    <recommendedName>
        <fullName evidence="2">Phospholipase C</fullName>
        <ecNumber evidence="1">3.1.4.3</ecNumber>
    </recommendedName>
    <alternativeName>
        <fullName evidence="8">Phosphatidylcholine cholinephosphohydrolase</fullName>
    </alternativeName>
</protein>
<dbReference type="SUPFAM" id="SSF48537">
    <property type="entry name" value="Phospholipase C/P1 nuclease"/>
    <property type="match status" value="1"/>
</dbReference>
<dbReference type="InterPro" id="IPR008947">
    <property type="entry name" value="PLipase_C/P1_nuclease_dom_sf"/>
</dbReference>
<keyword evidence="5" id="KW-0732">Signal</keyword>
<dbReference type="Gene3D" id="1.10.575.10">
    <property type="entry name" value="P1 Nuclease"/>
    <property type="match status" value="1"/>
</dbReference>
<dbReference type="RefSeq" id="WP_099084243.1">
    <property type="nucleotide sequence ID" value="NZ_AWQQ01000158.1"/>
</dbReference>
<sequence>MTLTQATWNCAKVMLALTLPFQVIIKPQRLRNTHHFCNRQAIHILKRDGLQSEALIFQSHLEALNRGSSWSDRGFKYISHYYDHRKDAGLWHGPDAPTECQFYFDRAVKYWRRGRQEKALFYLGAAGHIMQDLCVPHHAGGVAFKGHRYFEDWARAHYEDFATTCGGIYDLCGSAANWVKQNAMVSAHYLPEVIEENAPAVERVAGFLLQRAQKTTAGFLHFFMQNVKAN</sequence>